<keyword evidence="3 6" id="KW-0349">Heme</keyword>
<evidence type="ECO:0000256" key="5">
    <source>
        <dbReference type="ARBA" id="ARBA00023004"/>
    </source>
</evidence>
<dbReference type="GO" id="GO:0004497">
    <property type="term" value="F:monooxygenase activity"/>
    <property type="evidence" value="ECO:0007669"/>
    <property type="project" value="UniProtKB-KW"/>
</dbReference>
<dbReference type="InterPro" id="IPR036396">
    <property type="entry name" value="Cyt_P450_sf"/>
</dbReference>
<keyword evidence="4 6" id="KW-0479">Metal-binding</keyword>
<organism evidence="9">
    <name type="scientific">Periglandula ipomoeae</name>
    <dbReference type="NCBI Taxonomy" id="1037530"/>
    <lineage>
        <taxon>Eukaryota</taxon>
        <taxon>Fungi</taxon>
        <taxon>Dikarya</taxon>
        <taxon>Ascomycota</taxon>
        <taxon>Pezizomycotina</taxon>
        <taxon>Sordariomycetes</taxon>
        <taxon>Hypocreomycetidae</taxon>
        <taxon>Hypocreales</taxon>
        <taxon>Clavicipitaceae</taxon>
        <taxon>Periglandula</taxon>
    </lineage>
</organism>
<feature type="binding site" description="axial binding residue" evidence="6">
    <location>
        <position position="449"/>
    </location>
    <ligand>
        <name>heme</name>
        <dbReference type="ChEBI" id="CHEBI:30413"/>
    </ligand>
    <ligandPart>
        <name>Fe</name>
        <dbReference type="ChEBI" id="CHEBI:18248"/>
    </ligandPart>
</feature>
<dbReference type="InterPro" id="IPR002401">
    <property type="entry name" value="Cyt_P450_E_grp-I"/>
</dbReference>
<comment type="similarity">
    <text evidence="2 7">Belongs to the cytochrome P450 family.</text>
</comment>
<dbReference type="PANTHER" id="PTHR24305:SF210">
    <property type="entry name" value="CYTOCHROME P450 MONOOXYGENASE ASQL-RELATED"/>
    <property type="match status" value="1"/>
</dbReference>
<evidence type="ECO:0000256" key="7">
    <source>
        <dbReference type="RuleBase" id="RU000461"/>
    </source>
</evidence>
<dbReference type="PRINTS" id="PR00385">
    <property type="entry name" value="P450"/>
</dbReference>
<keyword evidence="7 9" id="KW-0503">Monooxygenase</keyword>
<dbReference type="PANTHER" id="PTHR24305">
    <property type="entry name" value="CYTOCHROME P450"/>
    <property type="match status" value="1"/>
</dbReference>
<dbReference type="PRINTS" id="PR00463">
    <property type="entry name" value="EP450I"/>
</dbReference>
<dbReference type="Gene3D" id="1.10.630.10">
    <property type="entry name" value="Cytochrome P450"/>
    <property type="match status" value="1"/>
</dbReference>
<accession>G9FM49</accession>
<dbReference type="GO" id="GO:0020037">
    <property type="term" value="F:heme binding"/>
    <property type="evidence" value="ECO:0007669"/>
    <property type="project" value="InterPro"/>
</dbReference>
<dbReference type="AlphaFoldDB" id="G9FM49"/>
<keyword evidence="8" id="KW-1133">Transmembrane helix</keyword>
<dbReference type="EMBL" id="JN182229">
    <property type="protein sequence ID" value="AEV21227.1"/>
    <property type="molecule type" value="Genomic_DNA"/>
</dbReference>
<evidence type="ECO:0000256" key="2">
    <source>
        <dbReference type="ARBA" id="ARBA00010617"/>
    </source>
</evidence>
<protein>
    <submittedName>
        <fullName evidence="9">Elymoclavine monooxygenase</fullName>
    </submittedName>
</protein>
<evidence type="ECO:0000313" key="9">
    <source>
        <dbReference type="EMBL" id="AEV21227.1"/>
    </source>
</evidence>
<gene>
    <name evidence="9" type="primary">cloA</name>
</gene>
<evidence type="ECO:0000256" key="4">
    <source>
        <dbReference type="ARBA" id="ARBA00022723"/>
    </source>
</evidence>
<evidence type="ECO:0000256" key="1">
    <source>
        <dbReference type="ARBA" id="ARBA00001971"/>
    </source>
</evidence>
<proteinExistence type="inferred from homology"/>
<dbReference type="PROSITE" id="PS00086">
    <property type="entry name" value="CYTOCHROME_P450"/>
    <property type="match status" value="1"/>
</dbReference>
<dbReference type="InterPro" id="IPR001128">
    <property type="entry name" value="Cyt_P450"/>
</dbReference>
<comment type="cofactor">
    <cofactor evidence="1 6">
        <name>heme</name>
        <dbReference type="ChEBI" id="CHEBI:30413"/>
    </cofactor>
</comment>
<dbReference type="InterPro" id="IPR050121">
    <property type="entry name" value="Cytochrome_P450_monoxygenase"/>
</dbReference>
<keyword evidence="5 6" id="KW-0408">Iron</keyword>
<keyword evidence="8" id="KW-0812">Transmembrane</keyword>
<dbReference type="Pfam" id="PF00067">
    <property type="entry name" value="p450"/>
    <property type="match status" value="1"/>
</dbReference>
<keyword evidence="8" id="KW-0472">Membrane</keyword>
<dbReference type="GO" id="GO:0016705">
    <property type="term" value="F:oxidoreductase activity, acting on paired donors, with incorporation or reduction of molecular oxygen"/>
    <property type="evidence" value="ECO:0007669"/>
    <property type="project" value="InterPro"/>
</dbReference>
<name>G9FM49_9HYPO</name>
<evidence type="ECO:0000256" key="3">
    <source>
        <dbReference type="ARBA" id="ARBA00022617"/>
    </source>
</evidence>
<evidence type="ECO:0000256" key="8">
    <source>
        <dbReference type="SAM" id="Phobius"/>
    </source>
</evidence>
<dbReference type="CDD" id="cd11062">
    <property type="entry name" value="CYP58-like"/>
    <property type="match status" value="1"/>
</dbReference>
<dbReference type="SUPFAM" id="SSF48264">
    <property type="entry name" value="Cytochrome P450"/>
    <property type="match status" value="1"/>
</dbReference>
<dbReference type="InterPro" id="IPR017972">
    <property type="entry name" value="Cyt_P450_CS"/>
</dbReference>
<evidence type="ECO:0000256" key="6">
    <source>
        <dbReference type="PIRSR" id="PIRSR602401-1"/>
    </source>
</evidence>
<dbReference type="GO" id="GO:0005506">
    <property type="term" value="F:iron ion binding"/>
    <property type="evidence" value="ECO:0007669"/>
    <property type="project" value="InterPro"/>
</dbReference>
<sequence length="506" mass="58243">MSLKWLYQAQYAFWTWVLFTFCISITLPLVMIGIYNLYFHPLRNVPGPKLAALTNLYAFYWNWIRDEGYSRQFSALHKYYNSSIIRVGPNHVHTTQVELYDVIFKAGSKWRKEKSFYKYFNGLDAMIEPNQYRTYRTHLAPLYAQRAIDDLAPKIYGDLSISAARMIKMTETGKTINMVKVLRTLSTSMILHNFYSLDISLNEYDGYHPFLEAFEQLMTQSWLFVTYPMVPMLLGLIPGTRFAKFNSSYTTFMNYCNAWNDEDVRKQQASDDQSVRDSHMKRYLAIKNDDEQKKSIIPNPLDDVFNFIAGGSDTTSYTTACAFFYILSSPIVCTKLVRELDEHSSIIRDTFDYTKIQTLPYLNAVIKETLRISVPVPGCLPRVVPEGGVTLGSFSLPAGTAVSISQQAISFNNEIFSSSHSFIPERWIGPEAVGLDKWNIAFSRGPRQCIGTTLAYLELRSVLAYFFSRFEMTLTGNCGDRLRWVDRFVAVNLDDVEVLILRDRWG</sequence>
<feature type="transmembrane region" description="Helical" evidence="8">
    <location>
        <begin position="12"/>
        <end position="38"/>
    </location>
</feature>
<keyword evidence="7" id="KW-0560">Oxidoreductase</keyword>
<reference evidence="9" key="1">
    <citation type="submission" date="2011-06" db="EMBL/GenBank/DDBJ databases">
        <title>The genome sequence of Periglandula ipomoeae lasaF13.</title>
        <authorList>
            <person name="Florea S."/>
            <person name="Johnson R.D."/>
            <person name="Panaccione D.G."/>
            <person name="Voisey C.R."/>
            <person name="Schardl C.L."/>
        </authorList>
    </citation>
    <scope>NUCLEOTIDE SEQUENCE</scope>
    <source>
        <strain evidence="9">LasaF13</strain>
    </source>
</reference>